<dbReference type="OrthoDB" id="9811255at2"/>
<dbReference type="EMBL" id="FOVR01000009">
    <property type="protein sequence ID" value="SFO60572.1"/>
    <property type="molecule type" value="Genomic_DNA"/>
</dbReference>
<accession>A0A1I5IJF7</accession>
<feature type="chain" id="PRO_5011567312" evidence="1">
    <location>
        <begin position="25"/>
        <end position="191"/>
    </location>
</feature>
<dbReference type="Gene3D" id="3.40.33.10">
    <property type="entry name" value="CAP"/>
    <property type="match status" value="1"/>
</dbReference>
<proteinExistence type="predicted"/>
<evidence type="ECO:0000313" key="3">
    <source>
        <dbReference type="EMBL" id="SFO60572.1"/>
    </source>
</evidence>
<keyword evidence="4" id="KW-1185">Reference proteome</keyword>
<evidence type="ECO:0000259" key="2">
    <source>
        <dbReference type="Pfam" id="PF00188"/>
    </source>
</evidence>
<dbReference type="InterPro" id="IPR014044">
    <property type="entry name" value="CAP_dom"/>
</dbReference>
<dbReference type="PANTHER" id="PTHR31157:SF1">
    <property type="entry name" value="SCP DOMAIN-CONTAINING PROTEIN"/>
    <property type="match status" value="1"/>
</dbReference>
<name>A0A1I5IJF7_9HYPH</name>
<protein>
    <submittedName>
        <fullName evidence="3">Uncharacterized conserved protein YkwD, contains CAP (CSP/antigen 5/PR1) domain</fullName>
    </submittedName>
</protein>
<organism evidence="3 4">
    <name type="scientific">Cohaesibacter marisflavi</name>
    <dbReference type="NCBI Taxonomy" id="655353"/>
    <lineage>
        <taxon>Bacteria</taxon>
        <taxon>Pseudomonadati</taxon>
        <taxon>Pseudomonadota</taxon>
        <taxon>Alphaproteobacteria</taxon>
        <taxon>Hyphomicrobiales</taxon>
        <taxon>Cohaesibacteraceae</taxon>
    </lineage>
</organism>
<dbReference type="InterPro" id="IPR035940">
    <property type="entry name" value="CAP_sf"/>
</dbReference>
<sequence length="191" mass="20841">MRPMTKTKMMAAAMATLLVANCSGGPGPSSPAMYDNLGRGDVSVNPQEALNMLNAYRKRHGLSTLTLSEKLNAAAQEEADAMAKAVKVSHALTPDLTLIKRLKRANYDPVLATENIGAGYWTLAEAFSGWRDSRSHNKNMLKEGVTEMGIATQFRGDAKYKVFWSLILAKPDDGINRRPLSQTRPSALFAQ</sequence>
<dbReference type="AlphaFoldDB" id="A0A1I5IJF7"/>
<dbReference type="Pfam" id="PF00188">
    <property type="entry name" value="CAP"/>
    <property type="match status" value="1"/>
</dbReference>
<keyword evidence="1" id="KW-0732">Signal</keyword>
<dbReference type="PANTHER" id="PTHR31157">
    <property type="entry name" value="SCP DOMAIN-CONTAINING PROTEIN"/>
    <property type="match status" value="1"/>
</dbReference>
<gene>
    <name evidence="3" type="ORF">SAMN04488056_10929</name>
</gene>
<feature type="signal peptide" evidence="1">
    <location>
        <begin position="1"/>
        <end position="24"/>
    </location>
</feature>
<dbReference type="SUPFAM" id="SSF55797">
    <property type="entry name" value="PR-1-like"/>
    <property type="match status" value="1"/>
</dbReference>
<evidence type="ECO:0000256" key="1">
    <source>
        <dbReference type="SAM" id="SignalP"/>
    </source>
</evidence>
<reference evidence="3 4" key="1">
    <citation type="submission" date="2016-10" db="EMBL/GenBank/DDBJ databases">
        <authorList>
            <person name="de Groot N.N."/>
        </authorList>
    </citation>
    <scope>NUCLEOTIDE SEQUENCE [LARGE SCALE GENOMIC DNA]</scope>
    <source>
        <strain evidence="3 4">CGMCC 1.9157</strain>
    </source>
</reference>
<evidence type="ECO:0000313" key="4">
    <source>
        <dbReference type="Proteomes" id="UP000199236"/>
    </source>
</evidence>
<dbReference type="Proteomes" id="UP000199236">
    <property type="component" value="Unassembled WGS sequence"/>
</dbReference>
<dbReference type="CDD" id="cd05379">
    <property type="entry name" value="CAP_bacterial"/>
    <property type="match status" value="1"/>
</dbReference>
<feature type="domain" description="SCP" evidence="2">
    <location>
        <begin position="50"/>
        <end position="166"/>
    </location>
</feature>
<dbReference type="STRING" id="655353.SAMN04488056_10929"/>